<name>A0A1H3U1T6_9MICO</name>
<organism evidence="1 2">
    <name type="scientific">Herbiconiux ginsengi</name>
    <dbReference type="NCBI Taxonomy" id="381665"/>
    <lineage>
        <taxon>Bacteria</taxon>
        <taxon>Bacillati</taxon>
        <taxon>Actinomycetota</taxon>
        <taxon>Actinomycetes</taxon>
        <taxon>Micrococcales</taxon>
        <taxon>Microbacteriaceae</taxon>
        <taxon>Herbiconiux</taxon>
    </lineage>
</organism>
<dbReference type="STRING" id="381665.SAMN05216554_0030"/>
<sequence>MMILSKLLVLFGVRASFLLVFVLFASLTPISPFSPSGRLGRNEDRGTMPEIDRRIVLAGAWAVPVIVATTAAPAFASSQVAGLLFWVGPPEAGRLSRFQLTVDEGSQLVGTRPMLELSLLDANSEITDRGSDWPSTRFGTTMLAFDPGTDVQPGSWSFLVQLDRVSDQGTVTARLFNETGKVVSERIDTVRT</sequence>
<reference evidence="1 2" key="1">
    <citation type="submission" date="2016-10" db="EMBL/GenBank/DDBJ databases">
        <authorList>
            <person name="de Groot N.N."/>
        </authorList>
    </citation>
    <scope>NUCLEOTIDE SEQUENCE [LARGE SCALE GENOMIC DNA]</scope>
    <source>
        <strain evidence="1 2">CGMCC 4.3491</strain>
    </source>
</reference>
<dbReference type="EMBL" id="FNPZ01000010">
    <property type="protein sequence ID" value="SDZ56430.1"/>
    <property type="molecule type" value="Genomic_DNA"/>
</dbReference>
<dbReference type="AlphaFoldDB" id="A0A1H3U1T6"/>
<dbReference type="Proteomes" id="UP000198891">
    <property type="component" value="Unassembled WGS sequence"/>
</dbReference>
<gene>
    <name evidence="1" type="ORF">SAMN05216554_0030</name>
</gene>
<evidence type="ECO:0000313" key="2">
    <source>
        <dbReference type="Proteomes" id="UP000198891"/>
    </source>
</evidence>
<proteinExistence type="predicted"/>
<evidence type="ECO:0000313" key="1">
    <source>
        <dbReference type="EMBL" id="SDZ56430.1"/>
    </source>
</evidence>
<protein>
    <submittedName>
        <fullName evidence="1">Uncharacterized protein</fullName>
    </submittedName>
</protein>
<accession>A0A1H3U1T6</accession>
<keyword evidence="2" id="KW-1185">Reference proteome</keyword>